<name>A0A0C1K6F0_STRCV</name>
<comment type="caution">
    <text evidence="1">The sequence shown here is derived from an EMBL/GenBank/DDBJ whole genome shotgun (WGS) entry which is preliminary data.</text>
</comment>
<dbReference type="Proteomes" id="UP000031339">
    <property type="component" value="Unassembled WGS sequence"/>
</dbReference>
<sequence>MNMNQKKLRAKQRQSKNMVIVELMELTGWSRDRVIASLGYLEATRMIKFPEQGGIMLRAGEVK</sequence>
<organism evidence="1 2">
    <name type="scientific">Streptococcus constellatus</name>
    <dbReference type="NCBI Taxonomy" id="76860"/>
    <lineage>
        <taxon>Bacteria</taxon>
        <taxon>Bacillati</taxon>
        <taxon>Bacillota</taxon>
        <taxon>Bacilli</taxon>
        <taxon>Lactobacillales</taxon>
        <taxon>Streptococcaceae</taxon>
        <taxon>Streptococcus</taxon>
        <taxon>Streptococcus anginosus group</taxon>
    </lineage>
</organism>
<evidence type="ECO:0000313" key="2">
    <source>
        <dbReference type="Proteomes" id="UP000031339"/>
    </source>
</evidence>
<protein>
    <submittedName>
        <fullName evidence="1">Uncharacterized protein</fullName>
    </submittedName>
</protein>
<dbReference type="OrthoDB" id="2237166at2"/>
<gene>
    <name evidence="1" type="ORF">RN79_02590</name>
</gene>
<dbReference type="EMBL" id="JWIY01000001">
    <property type="protein sequence ID" value="KIC78476.1"/>
    <property type="molecule type" value="Genomic_DNA"/>
</dbReference>
<proteinExistence type="predicted"/>
<dbReference type="AlphaFoldDB" id="A0A0C1K6F0"/>
<reference evidence="1 2" key="1">
    <citation type="submission" date="2014-12" db="EMBL/GenBank/DDBJ databases">
        <title>Partial genome sequence of Streptococcus constellatus KCOM 1650 (= ChDC B144).</title>
        <authorList>
            <person name="Kook J.-K."/>
            <person name="Park S.-N."/>
            <person name="Lim Y.K."/>
            <person name="Jo E."/>
        </authorList>
    </citation>
    <scope>NUCLEOTIDE SEQUENCE [LARGE SCALE GENOMIC DNA]</scope>
    <source>
        <strain evidence="1 2">KCOM 1650</strain>
    </source>
</reference>
<accession>A0A0C1K6F0</accession>
<evidence type="ECO:0000313" key="1">
    <source>
        <dbReference type="EMBL" id="KIC78476.1"/>
    </source>
</evidence>
<dbReference type="RefSeq" id="WP_003043393.1">
    <property type="nucleotide sequence ID" value="NZ_CP066055.1"/>
</dbReference>